<comment type="caution">
    <text evidence="5">The sequence shown here is derived from an EMBL/GenBank/DDBJ whole genome shotgun (WGS) entry which is preliminary data.</text>
</comment>
<dbReference type="Pfam" id="PF07686">
    <property type="entry name" value="V-set"/>
    <property type="match status" value="1"/>
</dbReference>
<dbReference type="InterPro" id="IPR003006">
    <property type="entry name" value="Ig/MHC_CS"/>
</dbReference>
<gene>
    <name evidence="5" type="ORF">J4Q44_G00055070</name>
</gene>
<keyword evidence="6" id="KW-1185">Reference proteome</keyword>
<reference evidence="5 6" key="1">
    <citation type="submission" date="2021-04" db="EMBL/GenBank/DDBJ databases">
        <authorList>
            <person name="De Guttry C."/>
            <person name="Zahm M."/>
            <person name="Klopp C."/>
            <person name="Cabau C."/>
            <person name="Louis A."/>
            <person name="Berthelot C."/>
            <person name="Parey E."/>
            <person name="Roest Crollius H."/>
            <person name="Montfort J."/>
            <person name="Robinson-Rechavi M."/>
            <person name="Bucao C."/>
            <person name="Bouchez O."/>
            <person name="Gislard M."/>
            <person name="Lluch J."/>
            <person name="Milhes M."/>
            <person name="Lampietro C."/>
            <person name="Lopez Roques C."/>
            <person name="Donnadieu C."/>
            <person name="Braasch I."/>
            <person name="Desvignes T."/>
            <person name="Postlethwait J."/>
            <person name="Bobe J."/>
            <person name="Wedekind C."/>
            <person name="Guiguen Y."/>
        </authorList>
    </citation>
    <scope>NUCLEOTIDE SEQUENCE [LARGE SCALE GENOMIC DNA]</scope>
    <source>
        <strain evidence="5">Cs_M1</strain>
        <tissue evidence="5">Blood</tissue>
    </source>
</reference>
<evidence type="ECO:0000256" key="2">
    <source>
        <dbReference type="SAM" id="Phobius"/>
    </source>
</evidence>
<dbReference type="InterPro" id="IPR013106">
    <property type="entry name" value="Ig_V-set"/>
</dbReference>
<dbReference type="AlphaFoldDB" id="A0AAN8M8R2"/>
<dbReference type="InterPro" id="IPR007110">
    <property type="entry name" value="Ig-like_dom"/>
</dbReference>
<dbReference type="PROSITE" id="PS50835">
    <property type="entry name" value="IG_LIKE"/>
    <property type="match status" value="1"/>
</dbReference>
<evidence type="ECO:0000313" key="6">
    <source>
        <dbReference type="Proteomes" id="UP001356427"/>
    </source>
</evidence>
<feature type="signal peptide" evidence="3">
    <location>
        <begin position="1"/>
        <end position="18"/>
    </location>
</feature>
<feature type="domain" description="Ig-like" evidence="4">
    <location>
        <begin position="165"/>
        <end position="270"/>
    </location>
</feature>
<feature type="transmembrane region" description="Helical" evidence="2">
    <location>
        <begin position="384"/>
        <end position="405"/>
    </location>
</feature>
<organism evidence="5 6">
    <name type="scientific">Coregonus suidteri</name>
    <dbReference type="NCBI Taxonomy" id="861788"/>
    <lineage>
        <taxon>Eukaryota</taxon>
        <taxon>Metazoa</taxon>
        <taxon>Chordata</taxon>
        <taxon>Craniata</taxon>
        <taxon>Vertebrata</taxon>
        <taxon>Euteleostomi</taxon>
        <taxon>Actinopterygii</taxon>
        <taxon>Neopterygii</taxon>
        <taxon>Teleostei</taxon>
        <taxon>Protacanthopterygii</taxon>
        <taxon>Salmoniformes</taxon>
        <taxon>Salmonidae</taxon>
        <taxon>Coregoninae</taxon>
        <taxon>Coregonus</taxon>
    </lineage>
</organism>
<dbReference type="InterPro" id="IPR003597">
    <property type="entry name" value="Ig_C1-set"/>
</dbReference>
<accession>A0AAN8M8R2</accession>
<keyword evidence="1" id="KW-0393">Immunoglobulin domain</keyword>
<feature type="chain" id="PRO_5043015596" description="Ig-like domain-containing protein" evidence="3">
    <location>
        <begin position="19"/>
        <end position="420"/>
    </location>
</feature>
<dbReference type="Proteomes" id="UP001356427">
    <property type="component" value="Unassembled WGS sequence"/>
</dbReference>
<sequence length="420" mass="46740">MNIFTALLCLIPYAGVLGFLQVQRLRCRLTDEAVWTNAEGHIETKNIYRDAVLQFDNSGNSALLSDSITFLVAASKVDMRKFVEGPVDRLQCDIHRYSKGMSRVRWPSLGGKEHDIWFTCTLRHTAGLFNITTFLRVTPATAMSAHQPDFLSWLTIGVKEKISASAVMVLMTRSPSVRVGLQKETTLHCQFAVDHKVPHLTVEWHLQQHGGHRTKLFSYSSSTRQTEGSGVAVKGIAGGDASLTVPHTEVSSEGTYVCSVRVPPLNGSVDIALHVIERPRVSLTTEEEQIPRVVCNAEVFYPLDVEIDLFKETSSGQLPEKLEDVTHCSHHKHHDGTYSVTASVRLRPSPQDSGCAMYSCRVSHVSLRGLYIHKSIIGPGCWTWIHLTLPGLVCLIGVIFMFIVLTRRSCCYGNKTVTRR</sequence>
<dbReference type="InterPro" id="IPR036179">
    <property type="entry name" value="Ig-like_dom_sf"/>
</dbReference>
<evidence type="ECO:0000256" key="3">
    <source>
        <dbReference type="SAM" id="SignalP"/>
    </source>
</evidence>
<dbReference type="InterPro" id="IPR013783">
    <property type="entry name" value="Ig-like_fold"/>
</dbReference>
<evidence type="ECO:0000259" key="4">
    <source>
        <dbReference type="PROSITE" id="PS50835"/>
    </source>
</evidence>
<dbReference type="Pfam" id="PF07654">
    <property type="entry name" value="C1-set"/>
    <property type="match status" value="1"/>
</dbReference>
<name>A0AAN8M8R2_9TELE</name>
<evidence type="ECO:0000256" key="1">
    <source>
        <dbReference type="ARBA" id="ARBA00023319"/>
    </source>
</evidence>
<keyword evidence="2" id="KW-0812">Transmembrane</keyword>
<keyword evidence="3" id="KW-0732">Signal</keyword>
<dbReference type="Gene3D" id="2.60.40.10">
    <property type="entry name" value="Immunoglobulins"/>
    <property type="match status" value="2"/>
</dbReference>
<proteinExistence type="predicted"/>
<dbReference type="SUPFAM" id="SSF48726">
    <property type="entry name" value="Immunoglobulin"/>
    <property type="match status" value="2"/>
</dbReference>
<dbReference type="InterPro" id="IPR050380">
    <property type="entry name" value="Immune_Resp_Modulators"/>
</dbReference>
<dbReference type="PROSITE" id="PS00290">
    <property type="entry name" value="IG_MHC"/>
    <property type="match status" value="1"/>
</dbReference>
<dbReference type="PANTHER" id="PTHR23411">
    <property type="entry name" value="TAPASIN"/>
    <property type="match status" value="1"/>
</dbReference>
<protein>
    <recommendedName>
        <fullName evidence="4">Ig-like domain-containing protein</fullName>
    </recommendedName>
</protein>
<keyword evidence="2" id="KW-1133">Transmembrane helix</keyword>
<keyword evidence="2" id="KW-0472">Membrane</keyword>
<dbReference type="EMBL" id="JAGTTL010000004">
    <property type="protein sequence ID" value="KAK6323168.1"/>
    <property type="molecule type" value="Genomic_DNA"/>
</dbReference>
<evidence type="ECO:0000313" key="5">
    <source>
        <dbReference type="EMBL" id="KAK6323168.1"/>
    </source>
</evidence>